<dbReference type="Gene3D" id="3.30.450.20">
    <property type="entry name" value="PAS domain"/>
    <property type="match status" value="1"/>
</dbReference>
<dbReference type="GO" id="GO:0004673">
    <property type="term" value="F:protein histidine kinase activity"/>
    <property type="evidence" value="ECO:0007669"/>
    <property type="project" value="UniProtKB-EC"/>
</dbReference>
<dbReference type="PRINTS" id="PR00344">
    <property type="entry name" value="BCTRLSENSOR"/>
</dbReference>
<dbReference type="PANTHER" id="PTHR43065">
    <property type="entry name" value="SENSOR HISTIDINE KINASE"/>
    <property type="match status" value="1"/>
</dbReference>
<evidence type="ECO:0000256" key="7">
    <source>
        <dbReference type="ARBA" id="ARBA00023012"/>
    </source>
</evidence>
<gene>
    <name evidence="10" type="ORF">AWW68_11770</name>
</gene>
<evidence type="ECO:0000256" key="3">
    <source>
        <dbReference type="ARBA" id="ARBA00022679"/>
    </source>
</evidence>
<reference evidence="10 11" key="1">
    <citation type="submission" date="2016-01" db="EMBL/GenBank/DDBJ databases">
        <title>Genome sequencing of Roseivirga spongicola UST030701-084.</title>
        <authorList>
            <person name="Selvaratnam C."/>
            <person name="Thevarajoo S."/>
            <person name="Goh K.M."/>
            <person name="Ee R."/>
            <person name="Chan K.-G."/>
            <person name="Chong C.S."/>
        </authorList>
    </citation>
    <scope>NUCLEOTIDE SEQUENCE [LARGE SCALE GENOMIC DNA]</scope>
    <source>
        <strain evidence="10 11">UST030701-084</strain>
    </source>
</reference>
<dbReference type="GO" id="GO:0005524">
    <property type="term" value="F:ATP binding"/>
    <property type="evidence" value="ECO:0007669"/>
    <property type="project" value="UniProtKB-KW"/>
</dbReference>
<evidence type="ECO:0000256" key="5">
    <source>
        <dbReference type="ARBA" id="ARBA00022777"/>
    </source>
</evidence>
<evidence type="ECO:0000256" key="1">
    <source>
        <dbReference type="ARBA" id="ARBA00000085"/>
    </source>
</evidence>
<dbReference type="InterPro" id="IPR000014">
    <property type="entry name" value="PAS"/>
</dbReference>
<dbReference type="RefSeq" id="WP_068221628.1">
    <property type="nucleotide sequence ID" value="NZ_LRPC01000028.1"/>
</dbReference>
<dbReference type="Proteomes" id="UP000075606">
    <property type="component" value="Unassembled WGS sequence"/>
</dbReference>
<feature type="transmembrane region" description="Helical" evidence="8">
    <location>
        <begin position="34"/>
        <end position="55"/>
    </location>
</feature>
<dbReference type="InterPro" id="IPR005467">
    <property type="entry name" value="His_kinase_dom"/>
</dbReference>
<dbReference type="EC" id="2.7.13.3" evidence="2"/>
<keyword evidence="5" id="KW-0418">Kinase</keyword>
<keyword evidence="8" id="KW-0472">Membrane</keyword>
<feature type="transmembrane region" description="Helical" evidence="8">
    <location>
        <begin position="10"/>
        <end position="28"/>
    </location>
</feature>
<dbReference type="InterPro" id="IPR036890">
    <property type="entry name" value="HATPase_C_sf"/>
</dbReference>
<dbReference type="InterPro" id="IPR004358">
    <property type="entry name" value="Sig_transdc_His_kin-like_C"/>
</dbReference>
<keyword evidence="8" id="KW-1133">Transmembrane helix</keyword>
<protein>
    <recommendedName>
        <fullName evidence="2">histidine kinase</fullName>
        <ecNumber evidence="2">2.7.13.3</ecNumber>
    </recommendedName>
</protein>
<keyword evidence="3" id="KW-0808">Transferase</keyword>
<evidence type="ECO:0000259" key="9">
    <source>
        <dbReference type="PROSITE" id="PS50109"/>
    </source>
</evidence>
<dbReference type="SUPFAM" id="SSF55874">
    <property type="entry name" value="ATPase domain of HSP90 chaperone/DNA topoisomerase II/histidine kinase"/>
    <property type="match status" value="1"/>
</dbReference>
<dbReference type="GO" id="GO:0000160">
    <property type="term" value="P:phosphorelay signal transduction system"/>
    <property type="evidence" value="ECO:0007669"/>
    <property type="project" value="UniProtKB-KW"/>
</dbReference>
<dbReference type="Pfam" id="PF02518">
    <property type="entry name" value="HATPase_c"/>
    <property type="match status" value="1"/>
</dbReference>
<dbReference type="OrthoDB" id="1931120at2"/>
<keyword evidence="11" id="KW-1185">Reference proteome</keyword>
<keyword evidence="6" id="KW-0067">ATP-binding</keyword>
<evidence type="ECO:0000313" key="10">
    <source>
        <dbReference type="EMBL" id="KYG73377.1"/>
    </source>
</evidence>
<evidence type="ECO:0000256" key="2">
    <source>
        <dbReference type="ARBA" id="ARBA00012438"/>
    </source>
</evidence>
<evidence type="ECO:0000256" key="4">
    <source>
        <dbReference type="ARBA" id="ARBA00022741"/>
    </source>
</evidence>
<comment type="caution">
    <text evidence="10">The sequence shown here is derived from an EMBL/GenBank/DDBJ whole genome shotgun (WGS) entry which is preliminary data.</text>
</comment>
<accession>A0A150X3U6</accession>
<organism evidence="10 11">
    <name type="scientific">Roseivirga spongicola</name>
    <dbReference type="NCBI Taxonomy" id="333140"/>
    <lineage>
        <taxon>Bacteria</taxon>
        <taxon>Pseudomonadati</taxon>
        <taxon>Bacteroidota</taxon>
        <taxon>Cytophagia</taxon>
        <taxon>Cytophagales</taxon>
        <taxon>Roseivirgaceae</taxon>
        <taxon>Roseivirga</taxon>
    </lineage>
</organism>
<evidence type="ECO:0000256" key="8">
    <source>
        <dbReference type="SAM" id="Phobius"/>
    </source>
</evidence>
<dbReference type="SMART" id="SM00387">
    <property type="entry name" value="HATPase_c"/>
    <property type="match status" value="1"/>
</dbReference>
<evidence type="ECO:0000313" key="11">
    <source>
        <dbReference type="Proteomes" id="UP000075606"/>
    </source>
</evidence>
<dbReference type="InterPro" id="IPR003594">
    <property type="entry name" value="HATPase_dom"/>
</dbReference>
<keyword evidence="8" id="KW-0812">Transmembrane</keyword>
<dbReference type="PANTHER" id="PTHR43065:SF46">
    <property type="entry name" value="C4-DICARBOXYLATE TRANSPORT SENSOR PROTEIN DCTB"/>
    <property type="match status" value="1"/>
</dbReference>
<dbReference type="CDD" id="cd00075">
    <property type="entry name" value="HATPase"/>
    <property type="match status" value="1"/>
</dbReference>
<sequence>MEYKYFRINIIIRIILLLILGYSAVYVITSTHFWLVSFWLILAWIITLISLIRYVERSRRELAYFLLAIKQGDFTNTYHFKKKSDLNYAFHEINQVMQDLSREKASNLLYLQTIVEHVRVAVICFDSDYKIKLFNQAATSLFGKQRISSFKTLESISPLITSSILKMSNGEKELIKANLNGKLMNLSMLVTEFKLKGKDYKLVSFQDIKSELEANEIESWQKLIRVLTHEIKNSVIPISTLSEVILQMLSTENGNVDLTKLDQESIEDIVGGIETIESRSKGLANFVSTYDQLTKIPKPKLKLTNIKTLINNSLNLFKSDLDRSDIKIYAILTDTSIIIDSDLIEQVLINLIKNSIEAIKDTVNPELRVKLENSEHEVLLTIEDNGPGIPDEILENIFVPFYSTKEGGSGIGLSLSRQIMRLHKGQLSVETSSQGTAFQLHFPLTYELSPEE</sequence>
<dbReference type="EMBL" id="LRPC01000028">
    <property type="protein sequence ID" value="KYG73377.1"/>
    <property type="molecule type" value="Genomic_DNA"/>
</dbReference>
<keyword evidence="4" id="KW-0547">Nucleotide-binding</keyword>
<dbReference type="STRING" id="333140.AWW68_11770"/>
<proteinExistence type="predicted"/>
<evidence type="ECO:0000256" key="6">
    <source>
        <dbReference type="ARBA" id="ARBA00022840"/>
    </source>
</evidence>
<name>A0A150X3U6_9BACT</name>
<dbReference type="Gene3D" id="3.30.565.10">
    <property type="entry name" value="Histidine kinase-like ATPase, C-terminal domain"/>
    <property type="match status" value="1"/>
</dbReference>
<keyword evidence="7" id="KW-0902">Two-component regulatory system</keyword>
<comment type="catalytic activity">
    <reaction evidence="1">
        <text>ATP + protein L-histidine = ADP + protein N-phospho-L-histidine.</text>
        <dbReference type="EC" id="2.7.13.3"/>
    </reaction>
</comment>
<dbReference type="PROSITE" id="PS50109">
    <property type="entry name" value="HIS_KIN"/>
    <property type="match status" value="1"/>
</dbReference>
<dbReference type="AlphaFoldDB" id="A0A150X3U6"/>
<feature type="domain" description="Histidine kinase" evidence="9">
    <location>
        <begin position="226"/>
        <end position="446"/>
    </location>
</feature>
<dbReference type="Pfam" id="PF13188">
    <property type="entry name" value="PAS_8"/>
    <property type="match status" value="1"/>
</dbReference>